<gene>
    <name evidence="1" type="ORF">SPELUC_LOCUS5590</name>
</gene>
<proteinExistence type="predicted"/>
<reference evidence="1" key="1">
    <citation type="submission" date="2021-06" db="EMBL/GenBank/DDBJ databases">
        <authorList>
            <person name="Kallberg Y."/>
            <person name="Tangrot J."/>
            <person name="Rosling A."/>
        </authorList>
    </citation>
    <scope>NUCLEOTIDE SEQUENCE</scope>
    <source>
        <strain evidence="1">28 12/20/2015</strain>
    </source>
</reference>
<accession>A0ACA9LZ10</accession>
<dbReference type="EMBL" id="CAJVPW010005804">
    <property type="protein sequence ID" value="CAG8560629.1"/>
    <property type="molecule type" value="Genomic_DNA"/>
</dbReference>
<comment type="caution">
    <text evidence="1">The sequence shown here is derived from an EMBL/GenBank/DDBJ whole genome shotgun (WGS) entry which is preliminary data.</text>
</comment>
<sequence length="68" mass="7857">NKSFMFSNEEDSDPQYSVTFEHDCHGELIIDYELVEVANDNEQDYVNIEMNIRSSSESVHQISAVEDL</sequence>
<evidence type="ECO:0000313" key="1">
    <source>
        <dbReference type="EMBL" id="CAG8560629.1"/>
    </source>
</evidence>
<evidence type="ECO:0000313" key="2">
    <source>
        <dbReference type="Proteomes" id="UP000789366"/>
    </source>
</evidence>
<feature type="non-terminal residue" evidence="1">
    <location>
        <position position="1"/>
    </location>
</feature>
<protein>
    <submittedName>
        <fullName evidence="1">14251_t:CDS:1</fullName>
    </submittedName>
</protein>
<keyword evidence="2" id="KW-1185">Reference proteome</keyword>
<organism evidence="1 2">
    <name type="scientific">Cetraspora pellucida</name>
    <dbReference type="NCBI Taxonomy" id="1433469"/>
    <lineage>
        <taxon>Eukaryota</taxon>
        <taxon>Fungi</taxon>
        <taxon>Fungi incertae sedis</taxon>
        <taxon>Mucoromycota</taxon>
        <taxon>Glomeromycotina</taxon>
        <taxon>Glomeromycetes</taxon>
        <taxon>Diversisporales</taxon>
        <taxon>Gigasporaceae</taxon>
        <taxon>Cetraspora</taxon>
    </lineage>
</organism>
<dbReference type="Proteomes" id="UP000789366">
    <property type="component" value="Unassembled WGS sequence"/>
</dbReference>
<name>A0ACA9LZ10_9GLOM</name>